<evidence type="ECO:0000259" key="7">
    <source>
        <dbReference type="PROSITE" id="PS51352"/>
    </source>
</evidence>
<feature type="domain" description="Thioredoxin" evidence="7">
    <location>
        <begin position="63"/>
        <end position="205"/>
    </location>
</feature>
<dbReference type="InterPro" id="IPR000866">
    <property type="entry name" value="AhpC/TSA"/>
</dbReference>
<reference evidence="8 9" key="1">
    <citation type="submission" date="2019-12" db="EMBL/GenBank/DDBJ databases">
        <authorList>
            <person name="Kun Z."/>
        </authorList>
    </citation>
    <scope>NUCLEOTIDE SEQUENCE [LARGE SCALE GENOMIC DNA]</scope>
    <source>
        <strain evidence="8 9">YIM 123512</strain>
    </source>
</reference>
<keyword evidence="2" id="KW-0201">Cytochrome c-type biogenesis</keyword>
<proteinExistence type="predicted"/>
<organism evidence="8 9">
    <name type="scientific">Nocardioides flavescens</name>
    <dbReference type="NCBI Taxonomy" id="2691959"/>
    <lineage>
        <taxon>Bacteria</taxon>
        <taxon>Bacillati</taxon>
        <taxon>Actinomycetota</taxon>
        <taxon>Actinomycetes</taxon>
        <taxon>Propionibacteriales</taxon>
        <taxon>Nocardioidaceae</taxon>
        <taxon>Nocardioides</taxon>
    </lineage>
</organism>
<dbReference type="GO" id="GO:0017004">
    <property type="term" value="P:cytochrome complex assembly"/>
    <property type="evidence" value="ECO:0007669"/>
    <property type="project" value="UniProtKB-KW"/>
</dbReference>
<dbReference type="PANTHER" id="PTHR42852:SF6">
    <property type="entry name" value="THIOL:DISULFIDE INTERCHANGE PROTEIN DSBE"/>
    <property type="match status" value="1"/>
</dbReference>
<dbReference type="RefSeq" id="WP_160876324.1">
    <property type="nucleotide sequence ID" value="NZ_WUEK01000003.1"/>
</dbReference>
<accession>A0A6L7EYD0</accession>
<feature type="chain" id="PRO_5039526107" evidence="6">
    <location>
        <begin position="20"/>
        <end position="208"/>
    </location>
</feature>
<evidence type="ECO:0000256" key="5">
    <source>
        <dbReference type="ARBA" id="ARBA00023284"/>
    </source>
</evidence>
<name>A0A6L7EYD0_9ACTN</name>
<dbReference type="PROSITE" id="PS51352">
    <property type="entry name" value="THIOREDOXIN_2"/>
    <property type="match status" value="1"/>
</dbReference>
<dbReference type="GO" id="GO:0030313">
    <property type="term" value="C:cell envelope"/>
    <property type="evidence" value="ECO:0007669"/>
    <property type="project" value="UniProtKB-SubCell"/>
</dbReference>
<dbReference type="EMBL" id="WUEK01000003">
    <property type="protein sequence ID" value="MXG89179.1"/>
    <property type="molecule type" value="Genomic_DNA"/>
</dbReference>
<feature type="signal peptide" evidence="6">
    <location>
        <begin position="1"/>
        <end position="19"/>
    </location>
</feature>
<evidence type="ECO:0000313" key="8">
    <source>
        <dbReference type="EMBL" id="MXG89179.1"/>
    </source>
</evidence>
<dbReference type="InterPro" id="IPR050553">
    <property type="entry name" value="Thioredoxin_ResA/DsbE_sf"/>
</dbReference>
<keyword evidence="3" id="KW-0812">Transmembrane</keyword>
<gene>
    <name evidence="8" type="ORF">GRQ65_06415</name>
</gene>
<dbReference type="Gene3D" id="3.40.30.10">
    <property type="entry name" value="Glutaredoxin"/>
    <property type="match status" value="1"/>
</dbReference>
<sequence length="208" mass="21737">MRRALAAGAALLLTLALSACDDDDREEARSAGGEVVAQSSVAVDTPELQDLRSQTGMGDCEPGPGGGALPELTLPCLGGGTAVDLASLKGPMVLNFWASWCTECSVEMPALEGFYQEHGEQVPVLGVDWQDTYPASALAQVTKRGVTYPSVADPGGETSQFAEFAKMPGMPMTFFLDEDGKIAYVQAGGLDSAEQIADLVREHLGVAL</sequence>
<keyword evidence="3" id="KW-0735">Signal-anchor</keyword>
<dbReference type="AlphaFoldDB" id="A0A6L7EYD0"/>
<dbReference type="Pfam" id="PF00578">
    <property type="entry name" value="AhpC-TSA"/>
    <property type="match status" value="1"/>
</dbReference>
<keyword evidence="4" id="KW-1015">Disulfide bond</keyword>
<evidence type="ECO:0000256" key="3">
    <source>
        <dbReference type="ARBA" id="ARBA00022968"/>
    </source>
</evidence>
<dbReference type="SUPFAM" id="SSF52833">
    <property type="entry name" value="Thioredoxin-like"/>
    <property type="match status" value="1"/>
</dbReference>
<evidence type="ECO:0000256" key="2">
    <source>
        <dbReference type="ARBA" id="ARBA00022748"/>
    </source>
</evidence>
<keyword evidence="5" id="KW-0676">Redox-active center</keyword>
<comment type="subcellular location">
    <subcellularLocation>
        <location evidence="1">Cell envelope</location>
    </subcellularLocation>
</comment>
<evidence type="ECO:0000256" key="4">
    <source>
        <dbReference type="ARBA" id="ARBA00023157"/>
    </source>
</evidence>
<comment type="caution">
    <text evidence="8">The sequence shown here is derived from an EMBL/GenBank/DDBJ whole genome shotgun (WGS) entry which is preliminary data.</text>
</comment>
<dbReference type="InterPro" id="IPR036249">
    <property type="entry name" value="Thioredoxin-like_sf"/>
</dbReference>
<dbReference type="PANTHER" id="PTHR42852">
    <property type="entry name" value="THIOL:DISULFIDE INTERCHANGE PROTEIN DSBE"/>
    <property type="match status" value="1"/>
</dbReference>
<dbReference type="InterPro" id="IPR013766">
    <property type="entry name" value="Thioredoxin_domain"/>
</dbReference>
<keyword evidence="6" id="KW-0732">Signal</keyword>
<dbReference type="CDD" id="cd02966">
    <property type="entry name" value="TlpA_like_family"/>
    <property type="match status" value="1"/>
</dbReference>
<keyword evidence="9" id="KW-1185">Reference proteome</keyword>
<protein>
    <submittedName>
        <fullName evidence="8">Redoxin domain-containing protein</fullName>
    </submittedName>
</protein>
<dbReference type="GO" id="GO:0016209">
    <property type="term" value="F:antioxidant activity"/>
    <property type="evidence" value="ECO:0007669"/>
    <property type="project" value="InterPro"/>
</dbReference>
<dbReference type="PROSITE" id="PS51257">
    <property type="entry name" value="PROKAR_LIPOPROTEIN"/>
    <property type="match status" value="1"/>
</dbReference>
<evidence type="ECO:0000313" key="9">
    <source>
        <dbReference type="Proteomes" id="UP000473325"/>
    </source>
</evidence>
<evidence type="ECO:0000256" key="1">
    <source>
        <dbReference type="ARBA" id="ARBA00004196"/>
    </source>
</evidence>
<dbReference type="GO" id="GO:0016491">
    <property type="term" value="F:oxidoreductase activity"/>
    <property type="evidence" value="ECO:0007669"/>
    <property type="project" value="InterPro"/>
</dbReference>
<dbReference type="Proteomes" id="UP000473325">
    <property type="component" value="Unassembled WGS sequence"/>
</dbReference>
<evidence type="ECO:0000256" key="6">
    <source>
        <dbReference type="SAM" id="SignalP"/>
    </source>
</evidence>